<comment type="caution">
    <text evidence="1">The sequence shown here is derived from an EMBL/GenBank/DDBJ whole genome shotgun (WGS) entry which is preliminary data.</text>
</comment>
<organism evidence="1 2">
    <name type="scientific">Phormidium pseudopriestleyi FRX01</name>
    <dbReference type="NCBI Taxonomy" id="1759528"/>
    <lineage>
        <taxon>Bacteria</taxon>
        <taxon>Bacillati</taxon>
        <taxon>Cyanobacteriota</taxon>
        <taxon>Cyanophyceae</taxon>
        <taxon>Oscillatoriophycideae</taxon>
        <taxon>Oscillatoriales</taxon>
        <taxon>Oscillatoriaceae</taxon>
        <taxon>Phormidium</taxon>
    </lineage>
</organism>
<evidence type="ECO:0000313" key="2">
    <source>
        <dbReference type="Proteomes" id="UP000664844"/>
    </source>
</evidence>
<name>A0ABS3FND7_9CYAN</name>
<sequence>MKLKSLAPRRRSPCQLERLNRRIPRKTGPWVAPVKIGVKAIASKRIIRSL</sequence>
<keyword evidence="2" id="KW-1185">Reference proteome</keyword>
<evidence type="ECO:0000313" key="1">
    <source>
        <dbReference type="EMBL" id="MBO0348630.1"/>
    </source>
</evidence>
<gene>
    <name evidence="1" type="ORF">J0895_05835</name>
</gene>
<dbReference type="EMBL" id="JAFLQW010000158">
    <property type="protein sequence ID" value="MBO0348630.1"/>
    <property type="molecule type" value="Genomic_DNA"/>
</dbReference>
<dbReference type="RefSeq" id="WP_207087175.1">
    <property type="nucleotide sequence ID" value="NZ_JAFLQW010000158.1"/>
</dbReference>
<reference evidence="1 2" key="1">
    <citation type="submission" date="2021-03" db="EMBL/GenBank/DDBJ databases">
        <title>Metabolic Capacity of the Antarctic Cyanobacterium Phormidium pseudopriestleyi that Sustains Oxygenic Photosynthesis in the Presence of Hydrogen Sulfide.</title>
        <authorList>
            <person name="Lumian J.E."/>
            <person name="Jungblut A.D."/>
            <person name="Dillon M.L."/>
            <person name="Hawes I."/>
            <person name="Doran P.T."/>
            <person name="Mackey T.J."/>
            <person name="Dick G.J."/>
            <person name="Grettenberger C.L."/>
            <person name="Sumner D.Y."/>
        </authorList>
    </citation>
    <scope>NUCLEOTIDE SEQUENCE [LARGE SCALE GENOMIC DNA]</scope>
    <source>
        <strain evidence="1 2">FRX01</strain>
    </source>
</reference>
<dbReference type="Proteomes" id="UP000664844">
    <property type="component" value="Unassembled WGS sequence"/>
</dbReference>
<protein>
    <submittedName>
        <fullName evidence="1">Uncharacterized protein</fullName>
    </submittedName>
</protein>
<accession>A0ABS3FND7</accession>
<proteinExistence type="predicted"/>